<keyword evidence="1" id="KW-0732">Signal</keyword>
<name>A0A2N9BCC3_STRCX</name>
<proteinExistence type="predicted"/>
<dbReference type="EMBL" id="LT963352">
    <property type="protein sequence ID" value="SOR80980.1"/>
    <property type="molecule type" value="Genomic_DNA"/>
</dbReference>
<dbReference type="Proteomes" id="UP000235464">
    <property type="component" value="Chromosome I"/>
</dbReference>
<keyword evidence="3" id="KW-1185">Reference proteome</keyword>
<protein>
    <submittedName>
        <fullName evidence="2">Uncharacterized protein</fullName>
    </submittedName>
</protein>
<reference evidence="3" key="1">
    <citation type="submission" date="2017-11" db="EMBL/GenBank/DDBJ databases">
        <authorList>
            <person name="Wibberg D."/>
        </authorList>
    </citation>
    <scope>NUCLEOTIDE SEQUENCE [LARGE SCALE GENOMIC DNA]</scope>
</reference>
<organism evidence="2 3">
    <name type="scientific">Streptomyces chartreusis NRRL 3882</name>
    <dbReference type="NCBI Taxonomy" id="1079985"/>
    <lineage>
        <taxon>Bacteria</taxon>
        <taxon>Bacillati</taxon>
        <taxon>Actinomycetota</taxon>
        <taxon>Actinomycetes</taxon>
        <taxon>Kitasatosporales</taxon>
        <taxon>Streptomycetaceae</taxon>
        <taxon>Streptomyces</taxon>
    </lineage>
</organism>
<evidence type="ECO:0000313" key="3">
    <source>
        <dbReference type="Proteomes" id="UP000235464"/>
    </source>
</evidence>
<evidence type="ECO:0000313" key="2">
    <source>
        <dbReference type="EMBL" id="SOR80980.1"/>
    </source>
</evidence>
<feature type="chain" id="PRO_5038966688" evidence="1">
    <location>
        <begin position="24"/>
        <end position="43"/>
    </location>
</feature>
<dbReference type="AlphaFoldDB" id="A0A2N9BCC3"/>
<sequence length="43" mass="4280">MRAVRRFAAVLATAALMTLGGLATPAAAVSIDVAGLVVETPQV</sequence>
<accession>A0A2N9BCC3</accession>
<gene>
    <name evidence="2" type="ORF">SCNRRL3882_4433</name>
</gene>
<feature type="signal peptide" evidence="1">
    <location>
        <begin position="1"/>
        <end position="23"/>
    </location>
</feature>
<dbReference type="RefSeq" id="WP_267880833.1">
    <property type="nucleotide sequence ID" value="NZ_LT962942.1"/>
</dbReference>
<evidence type="ECO:0000256" key="1">
    <source>
        <dbReference type="SAM" id="SignalP"/>
    </source>
</evidence>